<feature type="signal peptide" evidence="2">
    <location>
        <begin position="1"/>
        <end position="31"/>
    </location>
</feature>
<proteinExistence type="predicted"/>
<name>A0ABY7P7C1_9ACTN</name>
<keyword evidence="2" id="KW-0732">Signal</keyword>
<dbReference type="RefSeq" id="WP_270083930.1">
    <property type="nucleotide sequence ID" value="NZ_CP115300.1"/>
</dbReference>
<feature type="compositionally biased region" description="Low complexity" evidence="1">
    <location>
        <begin position="40"/>
        <end position="51"/>
    </location>
</feature>
<evidence type="ECO:0008006" key="5">
    <source>
        <dbReference type="Google" id="ProtNLM"/>
    </source>
</evidence>
<keyword evidence="4" id="KW-1185">Reference proteome</keyword>
<feature type="chain" id="PRO_5046447917" description="Bacterial Ig domain-containing protein" evidence="2">
    <location>
        <begin position="32"/>
        <end position="158"/>
    </location>
</feature>
<evidence type="ECO:0000313" key="4">
    <source>
        <dbReference type="Proteomes" id="UP001212326"/>
    </source>
</evidence>
<sequence>MSFNRSRRARALAAGTLSAALLSTGTAGALAANAKPSPTPSMTASPSTTASHKPVPMPTSTMASISLTAKPTSAKVGQTVVFRGRTKGLKVGSPLLLQHLKNGKWVALGATGKVKTGSSFAISTTFKTKGTETVRVASLSRAGKVGKVISNTVTVTVS</sequence>
<dbReference type="Proteomes" id="UP001212326">
    <property type="component" value="Chromosome"/>
</dbReference>
<reference evidence="3 4" key="1">
    <citation type="submission" date="2022-12" db="EMBL/GenBank/DDBJ databases">
        <authorList>
            <person name="Mo P."/>
        </authorList>
    </citation>
    <scope>NUCLEOTIDE SEQUENCE [LARGE SCALE GENOMIC DNA]</scope>
    <source>
        <strain evidence="3 4">HUAS 2-6</strain>
    </source>
</reference>
<accession>A0ABY7P7C1</accession>
<dbReference type="EMBL" id="CP115300">
    <property type="protein sequence ID" value="WBO66470.1"/>
    <property type="molecule type" value="Genomic_DNA"/>
</dbReference>
<evidence type="ECO:0000313" key="3">
    <source>
        <dbReference type="EMBL" id="WBO66470.1"/>
    </source>
</evidence>
<feature type="region of interest" description="Disordered" evidence="1">
    <location>
        <begin position="31"/>
        <end position="60"/>
    </location>
</feature>
<organism evidence="3 4">
    <name type="scientific">Streptomyces camelliae</name>
    <dbReference type="NCBI Taxonomy" id="3004093"/>
    <lineage>
        <taxon>Bacteria</taxon>
        <taxon>Bacillati</taxon>
        <taxon>Actinomycetota</taxon>
        <taxon>Actinomycetes</taxon>
        <taxon>Kitasatosporales</taxon>
        <taxon>Streptomycetaceae</taxon>
        <taxon>Streptomyces</taxon>
    </lineage>
</organism>
<gene>
    <name evidence="3" type="ORF">O1G22_28520</name>
</gene>
<evidence type="ECO:0000256" key="1">
    <source>
        <dbReference type="SAM" id="MobiDB-lite"/>
    </source>
</evidence>
<protein>
    <recommendedName>
        <fullName evidence="5">Bacterial Ig domain-containing protein</fullName>
    </recommendedName>
</protein>
<evidence type="ECO:0000256" key="2">
    <source>
        <dbReference type="SAM" id="SignalP"/>
    </source>
</evidence>